<feature type="region of interest" description="Disordered" evidence="4">
    <location>
        <begin position="540"/>
        <end position="572"/>
    </location>
</feature>
<dbReference type="PROSITE" id="PS51292">
    <property type="entry name" value="ZF_RING_CH"/>
    <property type="match status" value="1"/>
</dbReference>
<feature type="compositionally biased region" description="Polar residues" evidence="4">
    <location>
        <begin position="462"/>
        <end position="475"/>
    </location>
</feature>
<dbReference type="PANTHER" id="PTHR46158:SF2">
    <property type="entry name" value="OS02G0165000 PROTEIN"/>
    <property type="match status" value="1"/>
</dbReference>
<feature type="compositionally biased region" description="Acidic residues" evidence="4">
    <location>
        <begin position="152"/>
        <end position="169"/>
    </location>
</feature>
<keyword evidence="3" id="KW-0862">Zinc</keyword>
<feature type="domain" description="RING-CH-type" evidence="6">
    <location>
        <begin position="716"/>
        <end position="778"/>
    </location>
</feature>
<dbReference type="AlphaFoldDB" id="A0A8J5C4H2"/>
<keyword evidence="2" id="KW-0863">Zinc-finger</keyword>
<feature type="compositionally biased region" description="Polar residues" evidence="4">
    <location>
        <begin position="487"/>
        <end position="499"/>
    </location>
</feature>
<reference evidence="7 8" key="1">
    <citation type="submission" date="2020-08" db="EMBL/GenBank/DDBJ databases">
        <title>Plant Genome Project.</title>
        <authorList>
            <person name="Zhang R.-G."/>
        </authorList>
    </citation>
    <scope>NUCLEOTIDE SEQUENCE [LARGE SCALE GENOMIC DNA]</scope>
    <source>
        <tissue evidence="7">Rhizome</tissue>
    </source>
</reference>
<keyword evidence="5" id="KW-1133">Transmembrane helix</keyword>
<dbReference type="Proteomes" id="UP000734854">
    <property type="component" value="Unassembled WGS sequence"/>
</dbReference>
<dbReference type="InterPro" id="IPR011016">
    <property type="entry name" value="Znf_RING-CH"/>
</dbReference>
<evidence type="ECO:0000313" key="8">
    <source>
        <dbReference type="Proteomes" id="UP000734854"/>
    </source>
</evidence>
<sequence length="976" mass="107633">MAGVILGAFGEQRRYMDYPSEYIIQDDMHIPDYGFTPTANAPSGRGPRTRQPRQRYVDPPRMSCGFGHYSDPQSSSESFPGPSSLPTDRDFGHPTTLEFSMFESGSHFQDSLGPDYFTPTNIFAPFQMERMSTMPNLPSVDISSIRSHLSETNDDDPQEGNHGDDEEAGNDAHNDMVKDIGECKAAAAYCQRYGFAERTSASIDPRGYIPKLERLFEDVPELQHHIPTLQRLFGDVLESRRGCSQVAMFLSQDLSFKFILLLACKPNGPNIAAFFFAAAQLHKQTSSLFFRRRITAQADKLKPQPFAISAECRHSPTVAPFLLPSSHNCNLHNTSRQAASCLRGCQMVCKRSLQKGNENTILIGTPFSISCLIDGVSHLLFDSWLSSLDPVFKSTPTAFMTAWLHLWKWSSMGGYKIVVAYCQRHGSTEDRCSRGSGRGSGRAVIVEKQKSPVAMRVAGSATKASCGTTAGQVQATRARGPSDLASPASQPRSGDLESQSSDKDANTLREIAHVHNSQRPNLASLQTPTRILESPMTYAGTHALSSPGSARADLPSRPNSMRTKSSTRTTFPHRGLKAKNSISEGDRTVLVIPGTPLGQQDNPSISREFSLVRVLSSVSTKRTYSLPVTPVRDQGPSTEQERHAVDLSFLEEKDTEMQIRRSLSVPGNAKPSGLGRMDSIGLERVTSATPCPATSDVTIGTDGIDSVTVTEDDGDDIPEEEAVCRICFIELAEGGETLKMECSCKGELALAHQECAVRWFNIKGNKTCDVCKQEVRNLPVTLLRLQNNQTLNRRAAYTTQQQVAQYRVWQDVPILVMVSMLAYFCLLEQLLFGELGSRALAVSLPYSCVLGILSSMITSTMVSQSYIWVFASFQFALVILFSHVFYNVLGVSPVLSILLSSFTGYGIAISMNTLLIEYLRWRDRRNLSLTQHNESMQQNEARNLPGVANATDDTRQQDLENQIPDLNPLQIGQNHS</sequence>
<dbReference type="GO" id="GO:0008270">
    <property type="term" value="F:zinc ion binding"/>
    <property type="evidence" value="ECO:0007669"/>
    <property type="project" value="UniProtKB-KW"/>
</dbReference>
<dbReference type="InterPro" id="IPR013083">
    <property type="entry name" value="Znf_RING/FYVE/PHD"/>
</dbReference>
<keyword evidence="8" id="KW-1185">Reference proteome</keyword>
<feature type="region of interest" description="Disordered" evidence="4">
    <location>
        <begin position="149"/>
        <end position="173"/>
    </location>
</feature>
<keyword evidence="5" id="KW-0472">Membrane</keyword>
<gene>
    <name evidence="7" type="ORF">ZIOFF_069684</name>
</gene>
<feature type="compositionally biased region" description="Low complexity" evidence="4">
    <location>
        <begin position="72"/>
        <end position="86"/>
    </location>
</feature>
<dbReference type="PANTHER" id="PTHR46158">
    <property type="entry name" value="OS02G0165000 PROTEIN"/>
    <property type="match status" value="1"/>
</dbReference>
<dbReference type="SUPFAM" id="SSF57850">
    <property type="entry name" value="RING/U-box"/>
    <property type="match status" value="1"/>
</dbReference>
<dbReference type="CDD" id="cd16495">
    <property type="entry name" value="RING_CH-C4HC3_MARCH"/>
    <property type="match status" value="1"/>
</dbReference>
<dbReference type="SMART" id="SM00744">
    <property type="entry name" value="RINGv"/>
    <property type="match status" value="1"/>
</dbReference>
<feature type="region of interest" description="Disordered" evidence="4">
    <location>
        <begin position="459"/>
        <end position="504"/>
    </location>
</feature>
<evidence type="ECO:0000313" key="7">
    <source>
        <dbReference type="EMBL" id="KAG6472225.1"/>
    </source>
</evidence>
<evidence type="ECO:0000256" key="3">
    <source>
        <dbReference type="ARBA" id="ARBA00022833"/>
    </source>
</evidence>
<keyword evidence="5" id="KW-0812">Transmembrane</keyword>
<comment type="caution">
    <text evidence="7">The sequence shown here is derived from an EMBL/GenBank/DDBJ whole genome shotgun (WGS) entry which is preliminary data.</text>
</comment>
<feature type="transmembrane region" description="Helical" evidence="5">
    <location>
        <begin position="838"/>
        <end position="859"/>
    </location>
</feature>
<organism evidence="7 8">
    <name type="scientific">Zingiber officinale</name>
    <name type="common">Ginger</name>
    <name type="synonym">Amomum zingiber</name>
    <dbReference type="NCBI Taxonomy" id="94328"/>
    <lineage>
        <taxon>Eukaryota</taxon>
        <taxon>Viridiplantae</taxon>
        <taxon>Streptophyta</taxon>
        <taxon>Embryophyta</taxon>
        <taxon>Tracheophyta</taxon>
        <taxon>Spermatophyta</taxon>
        <taxon>Magnoliopsida</taxon>
        <taxon>Liliopsida</taxon>
        <taxon>Zingiberales</taxon>
        <taxon>Zingiberaceae</taxon>
        <taxon>Zingiber</taxon>
    </lineage>
</organism>
<dbReference type="Pfam" id="PF12906">
    <property type="entry name" value="RINGv"/>
    <property type="match status" value="1"/>
</dbReference>
<evidence type="ECO:0000256" key="2">
    <source>
        <dbReference type="ARBA" id="ARBA00022771"/>
    </source>
</evidence>
<proteinExistence type="predicted"/>
<feature type="compositionally biased region" description="Polar residues" evidence="4">
    <location>
        <begin position="557"/>
        <end position="570"/>
    </location>
</feature>
<name>A0A8J5C4H2_ZINOF</name>
<evidence type="ECO:0000259" key="6">
    <source>
        <dbReference type="PROSITE" id="PS51292"/>
    </source>
</evidence>
<dbReference type="Gene3D" id="3.30.40.10">
    <property type="entry name" value="Zinc/RING finger domain, C3HC4 (zinc finger)"/>
    <property type="match status" value="1"/>
</dbReference>
<feature type="transmembrane region" description="Helical" evidence="5">
    <location>
        <begin position="866"/>
        <end position="888"/>
    </location>
</feature>
<evidence type="ECO:0000256" key="4">
    <source>
        <dbReference type="SAM" id="MobiDB-lite"/>
    </source>
</evidence>
<keyword evidence="1" id="KW-0479">Metal-binding</keyword>
<dbReference type="EMBL" id="JACMSC010000020">
    <property type="protein sequence ID" value="KAG6472225.1"/>
    <property type="molecule type" value="Genomic_DNA"/>
</dbReference>
<accession>A0A8J5C4H2</accession>
<protein>
    <recommendedName>
        <fullName evidence="6">RING-CH-type domain-containing protein</fullName>
    </recommendedName>
</protein>
<feature type="region of interest" description="Disordered" evidence="4">
    <location>
        <begin position="34"/>
        <end position="90"/>
    </location>
</feature>
<evidence type="ECO:0000256" key="1">
    <source>
        <dbReference type="ARBA" id="ARBA00022723"/>
    </source>
</evidence>
<evidence type="ECO:0000256" key="5">
    <source>
        <dbReference type="SAM" id="Phobius"/>
    </source>
</evidence>
<feature type="transmembrane region" description="Helical" evidence="5">
    <location>
        <begin position="894"/>
        <end position="916"/>
    </location>
</feature>